<protein>
    <submittedName>
        <fullName evidence="2">FAD:protein FMN transferase</fullName>
    </submittedName>
</protein>
<keyword evidence="3" id="KW-1185">Reference proteome</keyword>
<feature type="compositionally biased region" description="Basic and acidic residues" evidence="1">
    <location>
        <begin position="232"/>
        <end position="249"/>
    </location>
</feature>
<dbReference type="AlphaFoldDB" id="A0A9X4QN81"/>
<evidence type="ECO:0000256" key="1">
    <source>
        <dbReference type="SAM" id="MobiDB-lite"/>
    </source>
</evidence>
<feature type="compositionally biased region" description="Basic residues" evidence="1">
    <location>
        <begin position="300"/>
        <end position="310"/>
    </location>
</feature>
<evidence type="ECO:0000313" key="2">
    <source>
        <dbReference type="EMBL" id="MDG0792067.1"/>
    </source>
</evidence>
<proteinExistence type="predicted"/>
<dbReference type="SUPFAM" id="SSF143631">
    <property type="entry name" value="ApbE-like"/>
    <property type="match status" value="1"/>
</dbReference>
<organism evidence="2 3">
    <name type="scientific">Cohnella ginsengisoli</name>
    <dbReference type="NCBI Taxonomy" id="425004"/>
    <lineage>
        <taxon>Bacteria</taxon>
        <taxon>Bacillati</taxon>
        <taxon>Bacillota</taxon>
        <taxon>Bacilli</taxon>
        <taxon>Bacillales</taxon>
        <taxon>Paenibacillaceae</taxon>
        <taxon>Cohnella</taxon>
    </lineage>
</organism>
<dbReference type="GO" id="GO:0016740">
    <property type="term" value="F:transferase activity"/>
    <property type="evidence" value="ECO:0007669"/>
    <property type="project" value="UniProtKB-KW"/>
</dbReference>
<keyword evidence="2" id="KW-0808">Transferase</keyword>
<sequence length="310" mass="33797">METDSFRAMNTTIATQGLPVRWRAQARNWFAFAEAQLSRFQPDSELSKLNRAAGKPFLATPLLYQVLAEADRYHRETGGLFSPYLGKVMERLGYGESFERLSPAEAEEGTAGIAAGAVAKANTHGGGRLDANEAGARLRDTNKLGDRAREASVRLSAAELDPGSRAIRLRPDVAADLGGHRQRLDGPASGEAGPAGRRPDRGRRRRRRPDPLGLSAGRLADRRRGSLAPGAGRDRPDASQRRRHRDEQRGQAPLAGPGRQRAPSYRRSAHRPIGAHRSGAGDRDRAGRGHGRSLCQMRASARRRRRSGMA</sequence>
<dbReference type="Gene3D" id="3.10.520.10">
    <property type="entry name" value="ApbE-like domains"/>
    <property type="match status" value="1"/>
</dbReference>
<evidence type="ECO:0000313" key="3">
    <source>
        <dbReference type="Proteomes" id="UP001153387"/>
    </source>
</evidence>
<accession>A0A9X4QN81</accession>
<dbReference type="EMBL" id="JAPDHZ010000003">
    <property type="protein sequence ID" value="MDG0792067.1"/>
    <property type="molecule type" value="Genomic_DNA"/>
</dbReference>
<dbReference type="Proteomes" id="UP001153387">
    <property type="component" value="Unassembled WGS sequence"/>
</dbReference>
<dbReference type="InterPro" id="IPR024932">
    <property type="entry name" value="ApbE"/>
</dbReference>
<name>A0A9X4QN81_9BACL</name>
<comment type="caution">
    <text evidence="2">The sequence shown here is derived from an EMBL/GenBank/DDBJ whole genome shotgun (WGS) entry which is preliminary data.</text>
</comment>
<feature type="region of interest" description="Disordered" evidence="1">
    <location>
        <begin position="177"/>
        <end position="310"/>
    </location>
</feature>
<dbReference type="Pfam" id="PF02424">
    <property type="entry name" value="ApbE"/>
    <property type="match status" value="1"/>
</dbReference>
<gene>
    <name evidence="2" type="ORF">OMP38_15240</name>
</gene>
<reference evidence="2 3" key="1">
    <citation type="submission" date="2022-10" db="EMBL/GenBank/DDBJ databases">
        <title>Comparative genomic analysis of Cohnella hashimotonis sp. nov., isolated from the International Space Station.</title>
        <authorList>
            <person name="Simpson A."/>
            <person name="Venkateswaran K."/>
        </authorList>
    </citation>
    <scope>NUCLEOTIDE SEQUENCE [LARGE SCALE GENOMIC DNA]</scope>
    <source>
        <strain evidence="2 3">DSM 18997</strain>
    </source>
</reference>
<dbReference type="InterPro" id="IPR003374">
    <property type="entry name" value="ApbE-like_sf"/>
</dbReference>